<feature type="transmembrane region" description="Helical" evidence="7">
    <location>
        <begin position="240"/>
        <end position="263"/>
    </location>
</feature>
<evidence type="ECO:0000256" key="1">
    <source>
        <dbReference type="ARBA" id="ARBA00004141"/>
    </source>
</evidence>
<organism evidence="9 10">
    <name type="scientific">Hyaloscypha hepaticicola</name>
    <dbReference type="NCBI Taxonomy" id="2082293"/>
    <lineage>
        <taxon>Eukaryota</taxon>
        <taxon>Fungi</taxon>
        <taxon>Dikarya</taxon>
        <taxon>Ascomycota</taxon>
        <taxon>Pezizomycotina</taxon>
        <taxon>Leotiomycetes</taxon>
        <taxon>Helotiales</taxon>
        <taxon>Hyaloscyphaceae</taxon>
        <taxon>Hyaloscypha</taxon>
    </lineage>
</organism>
<dbReference type="AlphaFoldDB" id="A0A2J6QR04"/>
<evidence type="ECO:0000256" key="3">
    <source>
        <dbReference type="ARBA" id="ARBA00022692"/>
    </source>
</evidence>
<dbReference type="STRING" id="1745343.A0A2J6QR04"/>
<dbReference type="GO" id="GO:0016020">
    <property type="term" value="C:membrane"/>
    <property type="evidence" value="ECO:0007669"/>
    <property type="project" value="UniProtKB-SubCell"/>
</dbReference>
<dbReference type="PANTHER" id="PTHR14207">
    <property type="entry name" value="STEROL ISOMERASE"/>
    <property type="match status" value="1"/>
</dbReference>
<comment type="subcellular location">
    <subcellularLocation>
        <location evidence="1">Membrane</location>
        <topology evidence="1">Multi-pass membrane protein</topology>
    </subcellularLocation>
</comment>
<dbReference type="Pfam" id="PF05241">
    <property type="entry name" value="EBP"/>
    <property type="match status" value="2"/>
</dbReference>
<dbReference type="OrthoDB" id="5415655at2759"/>
<feature type="domain" description="EXPERA" evidence="8">
    <location>
        <begin position="45"/>
        <end position="258"/>
    </location>
</feature>
<protein>
    <submittedName>
        <fullName evidence="9">Emopamil-binding protein</fullName>
    </submittedName>
</protein>
<dbReference type="GO" id="GO:0047750">
    <property type="term" value="F:cholestenol delta-isomerase activity"/>
    <property type="evidence" value="ECO:0007669"/>
    <property type="project" value="InterPro"/>
</dbReference>
<evidence type="ECO:0000313" key="9">
    <source>
        <dbReference type="EMBL" id="PMD28695.1"/>
    </source>
</evidence>
<evidence type="ECO:0000256" key="4">
    <source>
        <dbReference type="ARBA" id="ARBA00022989"/>
    </source>
</evidence>
<feature type="transmembrane region" description="Helical" evidence="7">
    <location>
        <begin position="50"/>
        <end position="69"/>
    </location>
</feature>
<feature type="transmembrane region" description="Helical" evidence="7">
    <location>
        <begin position="126"/>
        <end position="147"/>
    </location>
</feature>
<proteinExistence type="inferred from homology"/>
<gene>
    <name evidence="9" type="ORF">NA56DRAFT_21354</name>
</gene>
<evidence type="ECO:0000259" key="8">
    <source>
        <dbReference type="PROSITE" id="PS51751"/>
    </source>
</evidence>
<dbReference type="InterPro" id="IPR033118">
    <property type="entry name" value="EXPERA"/>
</dbReference>
<comment type="similarity">
    <text evidence="2">Belongs to the EBP family.</text>
</comment>
<keyword evidence="5 6" id="KW-0472">Membrane</keyword>
<name>A0A2J6QR04_9HELO</name>
<dbReference type="PROSITE" id="PS51751">
    <property type="entry name" value="EXPERA"/>
    <property type="match status" value="1"/>
</dbReference>
<evidence type="ECO:0000313" key="10">
    <source>
        <dbReference type="Proteomes" id="UP000235672"/>
    </source>
</evidence>
<dbReference type="InterPro" id="IPR007905">
    <property type="entry name" value="EBP"/>
</dbReference>
<keyword evidence="4 6" id="KW-1133">Transmembrane helix</keyword>
<dbReference type="PANTHER" id="PTHR14207:SF1">
    <property type="entry name" value="EMOPAMIL-BINDING PROTEIN-LIKE"/>
    <property type="match status" value="1"/>
</dbReference>
<feature type="transmembrane region" description="Helical" evidence="7">
    <location>
        <begin position="17"/>
        <end position="38"/>
    </location>
</feature>
<dbReference type="GO" id="GO:0005783">
    <property type="term" value="C:endoplasmic reticulum"/>
    <property type="evidence" value="ECO:0007669"/>
    <property type="project" value="TreeGrafter"/>
</dbReference>
<evidence type="ECO:0000256" key="7">
    <source>
        <dbReference type="SAM" id="Phobius"/>
    </source>
</evidence>
<accession>A0A2J6QR04</accession>
<evidence type="ECO:0000256" key="5">
    <source>
        <dbReference type="ARBA" id="ARBA00023136"/>
    </source>
</evidence>
<keyword evidence="10" id="KW-1185">Reference proteome</keyword>
<dbReference type="GO" id="GO:0016125">
    <property type="term" value="P:sterol metabolic process"/>
    <property type="evidence" value="ECO:0007669"/>
    <property type="project" value="InterPro"/>
</dbReference>
<evidence type="ECO:0000256" key="2">
    <source>
        <dbReference type="ARBA" id="ARBA00008337"/>
    </source>
</evidence>
<keyword evidence="3 6" id="KW-0812">Transmembrane</keyword>
<evidence type="ECO:0000256" key="6">
    <source>
        <dbReference type="PROSITE-ProRule" id="PRU01087"/>
    </source>
</evidence>
<reference evidence="9 10" key="1">
    <citation type="submission" date="2016-05" db="EMBL/GenBank/DDBJ databases">
        <title>A degradative enzymes factory behind the ericoid mycorrhizal symbiosis.</title>
        <authorList>
            <consortium name="DOE Joint Genome Institute"/>
            <person name="Martino E."/>
            <person name="Morin E."/>
            <person name="Grelet G."/>
            <person name="Kuo A."/>
            <person name="Kohler A."/>
            <person name="Daghino S."/>
            <person name="Barry K."/>
            <person name="Choi C."/>
            <person name="Cichocki N."/>
            <person name="Clum A."/>
            <person name="Copeland A."/>
            <person name="Hainaut M."/>
            <person name="Haridas S."/>
            <person name="Labutti K."/>
            <person name="Lindquist E."/>
            <person name="Lipzen A."/>
            <person name="Khouja H.-R."/>
            <person name="Murat C."/>
            <person name="Ohm R."/>
            <person name="Olson A."/>
            <person name="Spatafora J."/>
            <person name="Veneault-Fourrey C."/>
            <person name="Henrissat B."/>
            <person name="Grigoriev I."/>
            <person name="Martin F."/>
            <person name="Perotto S."/>
        </authorList>
    </citation>
    <scope>NUCLEOTIDE SEQUENCE [LARGE SCALE GENOMIC DNA]</scope>
    <source>
        <strain evidence="9 10">UAMH 7357</strain>
    </source>
</reference>
<sequence length="300" mass="33877">MAAETGSIMDHLDTTTIVSLSAVLVILFSSYGLSLATLASDTPKRLRILFIWHFFDFLIHSIFEGSFLYNCFFLSVPFTPTNPYADLYTNFLSSGRLHGSAFGENLGSALWMVYAKADRRWAGADLTVVSLELLTVLGAGPLALWICWKIARRDPMVGFWMIVLATGELYGGMFFFWPLSPSLLFPFLSFPIPQSSPSFPIYPRKGGELMSGNKTGFMTFCPEWLTGNPNLDASNFMFKWVYLVFFNMLWVVLPLFAMHVAFVDIKNAMVMRKGMINARLELQRREREKGEGEGKSRKGK</sequence>
<feature type="transmembrane region" description="Helical" evidence="7">
    <location>
        <begin position="159"/>
        <end position="179"/>
    </location>
</feature>
<dbReference type="Proteomes" id="UP000235672">
    <property type="component" value="Unassembled WGS sequence"/>
</dbReference>
<dbReference type="EMBL" id="KZ613464">
    <property type="protein sequence ID" value="PMD28695.1"/>
    <property type="molecule type" value="Genomic_DNA"/>
</dbReference>